<dbReference type="OrthoDB" id="5671700at2"/>
<evidence type="ECO:0000313" key="6">
    <source>
        <dbReference type="EMBL" id="MBK3457711.1"/>
    </source>
</evidence>
<dbReference type="PROSITE" id="PS50931">
    <property type="entry name" value="HTH_LYSR"/>
    <property type="match status" value="1"/>
</dbReference>
<accession>A0A5P1DEM1</accession>
<dbReference type="PANTHER" id="PTHR30537">
    <property type="entry name" value="HTH-TYPE TRANSCRIPTIONAL REGULATOR"/>
    <property type="match status" value="1"/>
</dbReference>
<protein>
    <submittedName>
        <fullName evidence="7">LysR family transcriptional regulator</fullName>
    </submittedName>
</protein>
<dbReference type="GO" id="GO:0003700">
    <property type="term" value="F:DNA-binding transcription factor activity"/>
    <property type="evidence" value="ECO:0007669"/>
    <property type="project" value="InterPro"/>
</dbReference>
<evidence type="ECO:0000313" key="7">
    <source>
        <dbReference type="EMBL" id="MRJ38913.1"/>
    </source>
</evidence>
<comment type="similarity">
    <text evidence="1">Belongs to the LysR transcriptional regulatory family.</text>
</comment>
<dbReference type="SUPFAM" id="SSF46785">
    <property type="entry name" value="Winged helix' DNA-binding domain"/>
    <property type="match status" value="1"/>
</dbReference>
<keyword evidence="4" id="KW-0804">Transcription</keyword>
<dbReference type="SUPFAM" id="SSF53850">
    <property type="entry name" value="Periplasmic binding protein-like II"/>
    <property type="match status" value="1"/>
</dbReference>
<sequence>MRNIVASSIQLTREAGGLEDLFYFACVAEFGSFSGASRELGVSKSLLSRHVDALEKKLDVRLIERSTRKLSLTNSGQLLLPHCQAILEELDAARDTIAQVRSNPHGLIRVGCPVSVSLHLIRPRLSGFLARYPDVRLEMVVTNRAIDLYAEGIDLALRVRSDMDEPGGVIVKPLARVARILVASPSFLERFPIAGPDDLSSVATLDISSSTGRHNWMLQAPEGSHKSIEHLPRLISDDLDTLRDAAIEGLGIGLLPRFMCKSHLDEGRLAAVLPEWHAKSATYYAVVLSRKGMRPAIRAFLDFLDETQREIVEV</sequence>
<dbReference type="Gene3D" id="1.10.10.10">
    <property type="entry name" value="Winged helix-like DNA-binding domain superfamily/Winged helix DNA-binding domain"/>
    <property type="match status" value="1"/>
</dbReference>
<dbReference type="FunFam" id="1.10.10.10:FF:000001">
    <property type="entry name" value="LysR family transcriptional regulator"/>
    <property type="match status" value="1"/>
</dbReference>
<reference evidence="6 9" key="2">
    <citation type="submission" date="2021-01" db="EMBL/GenBank/DDBJ databases">
        <title>Antibiotic resistance and phylogeny of Pseudomonas spp. isolated over three decades from chicken meat in the Norwegian food chain.</title>
        <authorList>
            <person name="Moen B."/>
        </authorList>
    </citation>
    <scope>NUCLEOTIDE SEQUENCE [LARGE SCALE GENOMIC DNA]</scope>
    <source>
        <strain evidence="6 9">MF6766</strain>
    </source>
</reference>
<dbReference type="EMBL" id="VOIW01000005">
    <property type="protein sequence ID" value="MRJ38913.1"/>
    <property type="molecule type" value="Genomic_DNA"/>
</dbReference>
<evidence type="ECO:0000313" key="8">
    <source>
        <dbReference type="Proteomes" id="UP000408764"/>
    </source>
</evidence>
<feature type="domain" description="HTH lysR-type" evidence="5">
    <location>
        <begin position="18"/>
        <end position="73"/>
    </location>
</feature>
<evidence type="ECO:0000313" key="9">
    <source>
        <dbReference type="Proteomes" id="UP000620382"/>
    </source>
</evidence>
<evidence type="ECO:0000256" key="2">
    <source>
        <dbReference type="ARBA" id="ARBA00023015"/>
    </source>
</evidence>
<dbReference type="GO" id="GO:0006351">
    <property type="term" value="P:DNA-templated transcription"/>
    <property type="evidence" value="ECO:0007669"/>
    <property type="project" value="TreeGrafter"/>
</dbReference>
<dbReference type="Proteomes" id="UP000620382">
    <property type="component" value="Unassembled WGS sequence"/>
</dbReference>
<keyword evidence="2" id="KW-0805">Transcription regulation</keyword>
<dbReference type="EMBL" id="JAENSR010000001">
    <property type="protein sequence ID" value="MBK3457711.1"/>
    <property type="molecule type" value="Genomic_DNA"/>
</dbReference>
<reference evidence="7 8" key="1">
    <citation type="submission" date="2019-08" db="EMBL/GenBank/DDBJ databases">
        <title>Pseudomonas haemolytica sp. nov. isolated from raw milk and skim milk concentrate.</title>
        <authorList>
            <person name="Hofmann K."/>
            <person name="Huptas C."/>
            <person name="Doll E."/>
            <person name="Scherer S."/>
            <person name="Wenning M."/>
        </authorList>
    </citation>
    <scope>NUCLEOTIDE SEQUENCE [LARGE SCALE GENOMIC DNA]</scope>
    <source>
        <strain evidence="7 8">DSM 108987</strain>
    </source>
</reference>
<dbReference type="RefSeq" id="WP_153871896.1">
    <property type="nucleotide sequence ID" value="NZ_JAEKCT010000005.1"/>
</dbReference>
<dbReference type="InterPro" id="IPR058163">
    <property type="entry name" value="LysR-type_TF_proteobact-type"/>
</dbReference>
<evidence type="ECO:0000256" key="3">
    <source>
        <dbReference type="ARBA" id="ARBA00023125"/>
    </source>
</evidence>
<dbReference type="InterPro" id="IPR036388">
    <property type="entry name" value="WH-like_DNA-bd_sf"/>
</dbReference>
<evidence type="ECO:0000256" key="4">
    <source>
        <dbReference type="ARBA" id="ARBA00023163"/>
    </source>
</evidence>
<dbReference type="Proteomes" id="UP000408764">
    <property type="component" value="Unassembled WGS sequence"/>
</dbReference>
<evidence type="ECO:0000256" key="1">
    <source>
        <dbReference type="ARBA" id="ARBA00009437"/>
    </source>
</evidence>
<dbReference type="Pfam" id="PF03466">
    <property type="entry name" value="LysR_substrate"/>
    <property type="match status" value="1"/>
</dbReference>
<name>A0A5P1DEM1_9PSED</name>
<dbReference type="PANTHER" id="PTHR30537:SF31">
    <property type="entry name" value="TRANSCRIPTIONAL REGULATOR, LYSR FAMILY"/>
    <property type="match status" value="1"/>
</dbReference>
<dbReference type="Gene3D" id="3.40.190.290">
    <property type="match status" value="1"/>
</dbReference>
<dbReference type="InterPro" id="IPR000847">
    <property type="entry name" value="LysR_HTH_N"/>
</dbReference>
<dbReference type="InterPro" id="IPR005119">
    <property type="entry name" value="LysR_subst-bd"/>
</dbReference>
<dbReference type="AlphaFoldDB" id="A0A5P1DEM1"/>
<gene>
    <name evidence="7" type="ORF">FRT59_18335</name>
    <name evidence="6" type="ORF">JJD71_01360</name>
</gene>
<keyword evidence="9" id="KW-1185">Reference proteome</keyword>
<organism evidence="7 8">
    <name type="scientific">Pseudomonas haemolytica</name>
    <dbReference type="NCBI Taxonomy" id="2600065"/>
    <lineage>
        <taxon>Bacteria</taxon>
        <taxon>Pseudomonadati</taxon>
        <taxon>Pseudomonadota</taxon>
        <taxon>Gammaproteobacteria</taxon>
        <taxon>Pseudomonadales</taxon>
        <taxon>Pseudomonadaceae</taxon>
        <taxon>Pseudomonas</taxon>
    </lineage>
</organism>
<dbReference type="InterPro" id="IPR036390">
    <property type="entry name" value="WH_DNA-bd_sf"/>
</dbReference>
<dbReference type="Pfam" id="PF00126">
    <property type="entry name" value="HTH_1"/>
    <property type="match status" value="1"/>
</dbReference>
<proteinExistence type="inferred from homology"/>
<dbReference type="GO" id="GO:0043565">
    <property type="term" value="F:sequence-specific DNA binding"/>
    <property type="evidence" value="ECO:0007669"/>
    <property type="project" value="TreeGrafter"/>
</dbReference>
<keyword evidence="3" id="KW-0238">DNA-binding</keyword>
<evidence type="ECO:0000259" key="5">
    <source>
        <dbReference type="PROSITE" id="PS50931"/>
    </source>
</evidence>
<comment type="caution">
    <text evidence="7">The sequence shown here is derived from an EMBL/GenBank/DDBJ whole genome shotgun (WGS) entry which is preliminary data.</text>
</comment>